<sequence length="91" mass="9480">MKLRKATLGVAHKTLPCGTMLDFSFHGKSITVPVIDRGPYGPGISYDLTIQAARRLGFVDTGRGAVGVLRSSTKLTQLSAAQLPGAIPAAS</sequence>
<dbReference type="EMBL" id="CAESAO010000176">
    <property type="protein sequence ID" value="CAB4346911.1"/>
    <property type="molecule type" value="Genomic_DNA"/>
</dbReference>
<dbReference type="AlphaFoldDB" id="A0A6J5ZWZ7"/>
<dbReference type="InterPro" id="IPR036908">
    <property type="entry name" value="RlpA-like_sf"/>
</dbReference>
<accession>A0A6J5ZWZ7</accession>
<dbReference type="Pfam" id="PF03330">
    <property type="entry name" value="DPBB_1"/>
    <property type="match status" value="1"/>
</dbReference>
<dbReference type="CDD" id="cd22268">
    <property type="entry name" value="DPBB_RlpA-like"/>
    <property type="match status" value="1"/>
</dbReference>
<evidence type="ECO:0000313" key="2">
    <source>
        <dbReference type="EMBL" id="CAB4346911.1"/>
    </source>
</evidence>
<dbReference type="InterPro" id="IPR009009">
    <property type="entry name" value="RlpA-like_DPBB"/>
</dbReference>
<dbReference type="Gene3D" id="2.40.40.10">
    <property type="entry name" value="RlpA-like domain"/>
    <property type="match status" value="1"/>
</dbReference>
<organism evidence="2">
    <name type="scientific">freshwater metagenome</name>
    <dbReference type="NCBI Taxonomy" id="449393"/>
    <lineage>
        <taxon>unclassified sequences</taxon>
        <taxon>metagenomes</taxon>
        <taxon>ecological metagenomes</taxon>
    </lineage>
</organism>
<protein>
    <submittedName>
        <fullName evidence="2">Unannotated protein</fullName>
    </submittedName>
</protein>
<proteinExistence type="predicted"/>
<gene>
    <name evidence="2" type="ORF">UFOPK3522_01512</name>
</gene>
<feature type="domain" description="RlpA-like protein double-psi beta-barrel" evidence="1">
    <location>
        <begin position="8"/>
        <end position="66"/>
    </location>
</feature>
<reference evidence="2" key="1">
    <citation type="submission" date="2020-05" db="EMBL/GenBank/DDBJ databases">
        <authorList>
            <person name="Chiriac C."/>
            <person name="Salcher M."/>
            <person name="Ghai R."/>
            <person name="Kavagutti S V."/>
        </authorList>
    </citation>
    <scope>NUCLEOTIDE SEQUENCE</scope>
</reference>
<evidence type="ECO:0000259" key="1">
    <source>
        <dbReference type="Pfam" id="PF03330"/>
    </source>
</evidence>
<name>A0A6J5ZWZ7_9ZZZZ</name>